<evidence type="ECO:0000313" key="11">
    <source>
        <dbReference type="EMBL" id="SDP01211.1"/>
    </source>
</evidence>
<keyword evidence="7 10" id="KW-1133">Transmembrane helix</keyword>
<dbReference type="PANTHER" id="PTHR41910">
    <property type="entry name" value="SUCCINATE DEHYDROGENASE 2 MEMBRANE SUBUNIT SDHC"/>
    <property type="match status" value="1"/>
</dbReference>
<gene>
    <name evidence="11" type="ORF">SAMN04515671_2664</name>
</gene>
<dbReference type="NCBIfam" id="TIGR02970">
    <property type="entry name" value="succ_dehyd_cytB"/>
    <property type="match status" value="1"/>
</dbReference>
<dbReference type="InterPro" id="IPR034804">
    <property type="entry name" value="SQR/QFR_C/D"/>
</dbReference>
<dbReference type="GO" id="GO:0006099">
    <property type="term" value="P:tricarboxylic acid cycle"/>
    <property type="evidence" value="ECO:0007669"/>
    <property type="project" value="InterPro"/>
</dbReference>
<keyword evidence="6" id="KW-0479">Metal-binding</keyword>
<evidence type="ECO:0000256" key="5">
    <source>
        <dbReference type="ARBA" id="ARBA00022692"/>
    </source>
</evidence>
<keyword evidence="12" id="KW-1185">Reference proteome</keyword>
<dbReference type="GO" id="GO:0046872">
    <property type="term" value="F:metal ion binding"/>
    <property type="evidence" value="ECO:0007669"/>
    <property type="project" value="UniProtKB-KW"/>
</dbReference>
<accession>A0A1H0P8C7</accession>
<feature type="transmembrane region" description="Helical" evidence="10">
    <location>
        <begin position="29"/>
        <end position="51"/>
    </location>
</feature>
<dbReference type="GO" id="GO:0016020">
    <property type="term" value="C:membrane"/>
    <property type="evidence" value="ECO:0007669"/>
    <property type="project" value="UniProtKB-SubCell"/>
</dbReference>
<evidence type="ECO:0000256" key="9">
    <source>
        <dbReference type="ARBA" id="ARBA00023136"/>
    </source>
</evidence>
<dbReference type="AlphaFoldDB" id="A0A1H0P8C7"/>
<name>A0A1H0P8C7_9ACTN</name>
<organism evidence="11 12">
    <name type="scientific">Nakamurella panacisegetis</name>
    <dbReference type="NCBI Taxonomy" id="1090615"/>
    <lineage>
        <taxon>Bacteria</taxon>
        <taxon>Bacillati</taxon>
        <taxon>Actinomycetota</taxon>
        <taxon>Actinomycetes</taxon>
        <taxon>Nakamurellales</taxon>
        <taxon>Nakamurellaceae</taxon>
        <taxon>Nakamurella</taxon>
    </lineage>
</organism>
<dbReference type="InterPro" id="IPR000701">
    <property type="entry name" value="SuccDH_FuR_B_TM-su"/>
</dbReference>
<evidence type="ECO:0000256" key="7">
    <source>
        <dbReference type="ARBA" id="ARBA00022989"/>
    </source>
</evidence>
<evidence type="ECO:0000256" key="6">
    <source>
        <dbReference type="ARBA" id="ARBA00022723"/>
    </source>
</evidence>
<keyword evidence="9 10" id="KW-0472">Membrane</keyword>
<feature type="transmembrane region" description="Helical" evidence="10">
    <location>
        <begin position="111"/>
        <end position="132"/>
    </location>
</feature>
<dbReference type="STRING" id="1090615.SAMN04515671_2664"/>
<keyword evidence="8" id="KW-0408">Iron</keyword>
<dbReference type="Proteomes" id="UP000198741">
    <property type="component" value="Chromosome I"/>
</dbReference>
<dbReference type="RefSeq" id="WP_090476542.1">
    <property type="nucleotide sequence ID" value="NZ_LT629710.1"/>
</dbReference>
<dbReference type="InterPro" id="IPR039023">
    <property type="entry name" value="SdhC_prok"/>
</dbReference>
<evidence type="ECO:0000256" key="3">
    <source>
        <dbReference type="ARBA" id="ARBA00007244"/>
    </source>
</evidence>
<comment type="similarity">
    <text evidence="3">Belongs to the cytochrome b560 family.</text>
</comment>
<evidence type="ECO:0000256" key="8">
    <source>
        <dbReference type="ARBA" id="ARBA00023004"/>
    </source>
</evidence>
<reference evidence="11 12" key="1">
    <citation type="submission" date="2016-10" db="EMBL/GenBank/DDBJ databases">
        <authorList>
            <person name="de Groot N.N."/>
        </authorList>
    </citation>
    <scope>NUCLEOTIDE SEQUENCE [LARGE SCALE GENOMIC DNA]</scope>
    <source>
        <strain evidence="12">P4-7,KCTC 19426,CECT 7604</strain>
    </source>
</reference>
<dbReference type="OrthoDB" id="276905at2"/>
<dbReference type="Pfam" id="PF01127">
    <property type="entry name" value="Sdh_cyt"/>
    <property type="match status" value="1"/>
</dbReference>
<evidence type="ECO:0000256" key="2">
    <source>
        <dbReference type="ARBA" id="ARBA00004370"/>
    </source>
</evidence>
<comment type="cofactor">
    <cofactor evidence="1">
        <name>heme</name>
        <dbReference type="ChEBI" id="CHEBI:30413"/>
    </cofactor>
</comment>
<dbReference type="Gene3D" id="1.20.1300.10">
    <property type="entry name" value="Fumarate reductase/succinate dehydrogenase, transmembrane subunit"/>
    <property type="match status" value="1"/>
</dbReference>
<sequence length="144" mass="16202">MSSTTALRPGGSGIPKPRRGTVYKGAEGMWSWVAHRITGVLTFFFLFAHVLDTALVRVSPESYNKVIETYKNPVVNLLEVGLVAAVLYHALNGIRIMLVDFWAKGPRHQRTMLWIVVGTWIVVMVPTVYFMLEFTVRKMFGDAS</sequence>
<dbReference type="InterPro" id="IPR014314">
    <property type="entry name" value="Succ_DH_cytb556"/>
</dbReference>
<feature type="transmembrane region" description="Helical" evidence="10">
    <location>
        <begin position="72"/>
        <end position="91"/>
    </location>
</feature>
<dbReference type="CDD" id="cd03501">
    <property type="entry name" value="SQR_TypeA_SdhC_like"/>
    <property type="match status" value="1"/>
</dbReference>
<dbReference type="GO" id="GO:0009055">
    <property type="term" value="F:electron transfer activity"/>
    <property type="evidence" value="ECO:0007669"/>
    <property type="project" value="InterPro"/>
</dbReference>
<keyword evidence="5 10" id="KW-0812">Transmembrane</keyword>
<evidence type="ECO:0000313" key="12">
    <source>
        <dbReference type="Proteomes" id="UP000198741"/>
    </source>
</evidence>
<proteinExistence type="inferred from homology"/>
<dbReference type="EMBL" id="LT629710">
    <property type="protein sequence ID" value="SDP01211.1"/>
    <property type="molecule type" value="Genomic_DNA"/>
</dbReference>
<protein>
    <submittedName>
        <fullName evidence="11">Succinate dehydrogenase subunit C</fullName>
    </submittedName>
</protein>
<dbReference type="PANTHER" id="PTHR41910:SF1">
    <property type="entry name" value="SUCCINATE DEHYDROGENASE HYDROPHOBIC MEMBRANE ANCHOR SUBUNIT"/>
    <property type="match status" value="1"/>
</dbReference>
<comment type="subcellular location">
    <subcellularLocation>
        <location evidence="2">Membrane</location>
    </subcellularLocation>
</comment>
<dbReference type="SUPFAM" id="SSF81343">
    <property type="entry name" value="Fumarate reductase respiratory complex transmembrane subunits"/>
    <property type="match status" value="1"/>
</dbReference>
<evidence type="ECO:0000256" key="10">
    <source>
        <dbReference type="SAM" id="Phobius"/>
    </source>
</evidence>
<evidence type="ECO:0000256" key="4">
    <source>
        <dbReference type="ARBA" id="ARBA00022617"/>
    </source>
</evidence>
<evidence type="ECO:0000256" key="1">
    <source>
        <dbReference type="ARBA" id="ARBA00001971"/>
    </source>
</evidence>
<keyword evidence="4" id="KW-0349">Heme</keyword>